<dbReference type="InterPro" id="IPR020846">
    <property type="entry name" value="MFS_dom"/>
</dbReference>
<evidence type="ECO:0000259" key="6">
    <source>
        <dbReference type="PROSITE" id="PS50850"/>
    </source>
</evidence>
<feature type="domain" description="Major facilitator superfamily (MFS) profile" evidence="6">
    <location>
        <begin position="72"/>
        <end position="207"/>
    </location>
</feature>
<sequence>MGLGVLEDYKLEHVPGTAPLNELGREVYNTSGVDSSILKHDATGTIVLVPQPSDSPNDPLNWSRAKKEKFTIAFAFGCGCVGGKFPIPSVGPLLGAAFVSLATEFDVPLSKFIQGVQGGVIIAIAFSSLIFNAVAVKYGKRPVYLITSVGLVVTCFWAAAAKSFGSLVAARVIQGLCMGPLEALVPASIGDVWSVRRLPFWISCSSP</sequence>
<dbReference type="InterPro" id="IPR036259">
    <property type="entry name" value="MFS_trans_sf"/>
</dbReference>
<dbReference type="EMBL" id="PDLM01000004">
    <property type="protein sequence ID" value="RDW80000.1"/>
    <property type="molecule type" value="Genomic_DNA"/>
</dbReference>
<dbReference type="STRING" id="1849047.A0A3D8S1I3"/>
<dbReference type="InterPro" id="IPR011701">
    <property type="entry name" value="MFS"/>
</dbReference>
<dbReference type="PROSITE" id="PS50850">
    <property type="entry name" value="MFS"/>
    <property type="match status" value="1"/>
</dbReference>
<evidence type="ECO:0000313" key="7">
    <source>
        <dbReference type="EMBL" id="RDW80000.1"/>
    </source>
</evidence>
<feature type="transmembrane region" description="Helical" evidence="5">
    <location>
        <begin position="112"/>
        <end position="131"/>
    </location>
</feature>
<keyword evidence="2 5" id="KW-0812">Transmembrane</keyword>
<keyword evidence="3 5" id="KW-1133">Transmembrane helix</keyword>
<accession>A0A3D8S1I3</accession>
<dbReference type="SUPFAM" id="SSF103473">
    <property type="entry name" value="MFS general substrate transporter"/>
    <property type="match status" value="1"/>
</dbReference>
<evidence type="ECO:0000256" key="3">
    <source>
        <dbReference type="ARBA" id="ARBA00022989"/>
    </source>
</evidence>
<dbReference type="Pfam" id="PF07690">
    <property type="entry name" value="MFS_1"/>
    <property type="match status" value="1"/>
</dbReference>
<evidence type="ECO:0000256" key="1">
    <source>
        <dbReference type="ARBA" id="ARBA00004141"/>
    </source>
</evidence>
<dbReference type="OrthoDB" id="2585655at2759"/>
<evidence type="ECO:0000256" key="5">
    <source>
        <dbReference type="SAM" id="Phobius"/>
    </source>
</evidence>
<name>A0A3D8S1I3_9HELO</name>
<dbReference type="Proteomes" id="UP000256645">
    <property type="component" value="Unassembled WGS sequence"/>
</dbReference>
<proteinExistence type="predicted"/>
<dbReference type="PANTHER" id="PTHR23502">
    <property type="entry name" value="MAJOR FACILITATOR SUPERFAMILY"/>
    <property type="match status" value="1"/>
</dbReference>
<reference evidence="7 8" key="1">
    <citation type="journal article" date="2018" name="IMA Fungus">
        <title>IMA Genome-F 9: Draft genome sequence of Annulohypoxylon stygium, Aspergillus mulundensis, Berkeleyomyces basicola (syn. Thielaviopsis basicola), Ceratocystis smalleyi, two Cercospora beticola strains, Coleophoma cylindrospora, Fusarium fracticaudum, Phialophora cf. hyalina, and Morchella septimelata.</title>
        <authorList>
            <person name="Wingfield B.D."/>
            <person name="Bills G.F."/>
            <person name="Dong Y."/>
            <person name="Huang W."/>
            <person name="Nel W.J."/>
            <person name="Swalarsk-Parry B.S."/>
            <person name="Vaghefi N."/>
            <person name="Wilken P.M."/>
            <person name="An Z."/>
            <person name="de Beer Z.W."/>
            <person name="De Vos L."/>
            <person name="Chen L."/>
            <person name="Duong T.A."/>
            <person name="Gao Y."/>
            <person name="Hammerbacher A."/>
            <person name="Kikkert J.R."/>
            <person name="Li Y."/>
            <person name="Li H."/>
            <person name="Li K."/>
            <person name="Li Q."/>
            <person name="Liu X."/>
            <person name="Ma X."/>
            <person name="Naidoo K."/>
            <person name="Pethybridge S.J."/>
            <person name="Sun J."/>
            <person name="Steenkamp E.T."/>
            <person name="van der Nest M.A."/>
            <person name="van Wyk S."/>
            <person name="Wingfield M.J."/>
            <person name="Xiong C."/>
            <person name="Yue Q."/>
            <person name="Zhang X."/>
        </authorList>
    </citation>
    <scope>NUCLEOTIDE SEQUENCE [LARGE SCALE GENOMIC DNA]</scope>
    <source>
        <strain evidence="7 8">BP6252</strain>
    </source>
</reference>
<evidence type="ECO:0000313" key="8">
    <source>
        <dbReference type="Proteomes" id="UP000256645"/>
    </source>
</evidence>
<feature type="transmembrane region" description="Helical" evidence="5">
    <location>
        <begin position="72"/>
        <end position="100"/>
    </location>
</feature>
<keyword evidence="4 5" id="KW-0472">Membrane</keyword>
<comment type="subcellular location">
    <subcellularLocation>
        <location evidence="1">Membrane</location>
        <topology evidence="1">Multi-pass membrane protein</topology>
    </subcellularLocation>
</comment>
<evidence type="ECO:0000256" key="2">
    <source>
        <dbReference type="ARBA" id="ARBA00022692"/>
    </source>
</evidence>
<dbReference type="PANTHER" id="PTHR23502:SF20">
    <property type="entry name" value="TRANSPORTER, PUTATIVE (AFU_ORTHOLOGUE AFUA_6G13880)-RELATED"/>
    <property type="match status" value="1"/>
</dbReference>
<dbReference type="GO" id="GO:0005886">
    <property type="term" value="C:plasma membrane"/>
    <property type="evidence" value="ECO:0007669"/>
    <property type="project" value="TreeGrafter"/>
</dbReference>
<organism evidence="7 8">
    <name type="scientific">Coleophoma cylindrospora</name>
    <dbReference type="NCBI Taxonomy" id="1849047"/>
    <lineage>
        <taxon>Eukaryota</taxon>
        <taxon>Fungi</taxon>
        <taxon>Dikarya</taxon>
        <taxon>Ascomycota</taxon>
        <taxon>Pezizomycotina</taxon>
        <taxon>Leotiomycetes</taxon>
        <taxon>Helotiales</taxon>
        <taxon>Dermateaceae</taxon>
        <taxon>Coleophoma</taxon>
    </lineage>
</organism>
<dbReference type="Gene3D" id="1.20.1250.20">
    <property type="entry name" value="MFS general substrate transporter like domains"/>
    <property type="match status" value="1"/>
</dbReference>
<gene>
    <name evidence="7" type="ORF">BP6252_04638</name>
</gene>
<keyword evidence="8" id="KW-1185">Reference proteome</keyword>
<comment type="caution">
    <text evidence="7">The sequence shown here is derived from an EMBL/GenBank/DDBJ whole genome shotgun (WGS) entry which is preliminary data.</text>
</comment>
<dbReference type="GO" id="GO:0022857">
    <property type="term" value="F:transmembrane transporter activity"/>
    <property type="evidence" value="ECO:0007669"/>
    <property type="project" value="InterPro"/>
</dbReference>
<feature type="transmembrane region" description="Helical" evidence="5">
    <location>
        <begin position="143"/>
        <end position="160"/>
    </location>
</feature>
<dbReference type="AlphaFoldDB" id="A0A3D8S1I3"/>
<protein>
    <recommendedName>
        <fullName evidence="6">Major facilitator superfamily (MFS) profile domain-containing protein</fullName>
    </recommendedName>
</protein>
<evidence type="ECO:0000256" key="4">
    <source>
        <dbReference type="ARBA" id="ARBA00023136"/>
    </source>
</evidence>